<keyword evidence="2" id="KW-1185">Reference proteome</keyword>
<sequence>MPTTAVARAFLGPSLLGLGTGTHLTGSHWAGLDDAKDQGAAGVVPSSVAVGYPYRPNPVSPDADVLSTSNGPLGRFLFPWTVAVSALSATANPPLWLCLP</sequence>
<dbReference type="AlphaFoldDB" id="A0AAD8XJZ4"/>
<organism evidence="1 2">
    <name type="scientific">Glomerella acutata</name>
    <name type="common">Colletotrichum acutatum</name>
    <dbReference type="NCBI Taxonomy" id="27357"/>
    <lineage>
        <taxon>Eukaryota</taxon>
        <taxon>Fungi</taxon>
        <taxon>Dikarya</taxon>
        <taxon>Ascomycota</taxon>
        <taxon>Pezizomycotina</taxon>
        <taxon>Sordariomycetes</taxon>
        <taxon>Hypocreomycetidae</taxon>
        <taxon>Glomerellales</taxon>
        <taxon>Glomerellaceae</taxon>
        <taxon>Colletotrichum</taxon>
        <taxon>Colletotrichum acutatum species complex</taxon>
    </lineage>
</organism>
<name>A0AAD8XJZ4_GLOAC</name>
<dbReference type="GeneID" id="85394109"/>
<dbReference type="Proteomes" id="UP001244207">
    <property type="component" value="Unassembled WGS sequence"/>
</dbReference>
<reference evidence="1" key="1">
    <citation type="submission" date="2021-12" db="EMBL/GenBank/DDBJ databases">
        <title>Comparative genomics, transcriptomics and evolutionary studies reveal genomic signatures of adaptation to plant cell wall in hemibiotrophic fungi.</title>
        <authorList>
            <consortium name="DOE Joint Genome Institute"/>
            <person name="Baroncelli R."/>
            <person name="Diaz J.F."/>
            <person name="Benocci T."/>
            <person name="Peng M."/>
            <person name="Battaglia E."/>
            <person name="Haridas S."/>
            <person name="Andreopoulos W."/>
            <person name="Labutti K."/>
            <person name="Pangilinan J."/>
            <person name="Floch G.L."/>
            <person name="Makela M.R."/>
            <person name="Henrissat B."/>
            <person name="Grigoriev I.V."/>
            <person name="Crouch J.A."/>
            <person name="De Vries R.P."/>
            <person name="Sukno S.A."/>
            <person name="Thon M.R."/>
        </authorList>
    </citation>
    <scope>NUCLEOTIDE SEQUENCE</scope>
    <source>
        <strain evidence="1">CBS 112980</strain>
    </source>
</reference>
<proteinExistence type="predicted"/>
<comment type="caution">
    <text evidence="1">The sequence shown here is derived from an EMBL/GenBank/DDBJ whole genome shotgun (WGS) entry which is preliminary data.</text>
</comment>
<dbReference type="RefSeq" id="XP_060368500.1">
    <property type="nucleotide sequence ID" value="XM_060510210.1"/>
</dbReference>
<evidence type="ECO:0000313" key="1">
    <source>
        <dbReference type="EMBL" id="KAK1728445.1"/>
    </source>
</evidence>
<accession>A0AAD8XJZ4</accession>
<dbReference type="EMBL" id="JAHMHS010000017">
    <property type="protein sequence ID" value="KAK1728445.1"/>
    <property type="molecule type" value="Genomic_DNA"/>
</dbReference>
<gene>
    <name evidence="1" type="ORF">BDZ83DRAFT_648706</name>
</gene>
<evidence type="ECO:0000313" key="2">
    <source>
        <dbReference type="Proteomes" id="UP001244207"/>
    </source>
</evidence>
<protein>
    <submittedName>
        <fullName evidence="1">Uncharacterized protein</fullName>
    </submittedName>
</protein>